<keyword evidence="1" id="KW-0479">Metal-binding</keyword>
<dbReference type="GO" id="GO:0003677">
    <property type="term" value="F:DNA binding"/>
    <property type="evidence" value="ECO:0007669"/>
    <property type="project" value="InterPro"/>
</dbReference>
<keyword evidence="2" id="KW-0863">Zinc-finger</keyword>
<dbReference type="GO" id="GO:0008270">
    <property type="term" value="F:zinc ion binding"/>
    <property type="evidence" value="ECO:0007669"/>
    <property type="project" value="UniProtKB-KW"/>
</dbReference>
<keyword evidence="4" id="KW-0175">Coiled coil</keyword>
<evidence type="ECO:0000256" key="2">
    <source>
        <dbReference type="ARBA" id="ARBA00022771"/>
    </source>
</evidence>
<evidence type="ECO:0000256" key="1">
    <source>
        <dbReference type="ARBA" id="ARBA00022723"/>
    </source>
</evidence>
<dbReference type="PANTHER" id="PTHR31251:SF169">
    <property type="entry name" value="SQUAMOSA PROMOTER-BINDING-LIKE PROTEIN 8"/>
    <property type="match status" value="1"/>
</dbReference>
<dbReference type="AlphaFoldDB" id="A0A383W517"/>
<dbReference type="InterPro" id="IPR044817">
    <property type="entry name" value="SBP-like"/>
</dbReference>
<keyword evidence="7" id="KW-1185">Reference proteome</keyword>
<evidence type="ECO:0000259" key="5">
    <source>
        <dbReference type="PROSITE" id="PS51141"/>
    </source>
</evidence>
<protein>
    <recommendedName>
        <fullName evidence="5">SBP-type domain-containing protein</fullName>
    </recommendedName>
</protein>
<evidence type="ECO:0000313" key="7">
    <source>
        <dbReference type="Proteomes" id="UP000256970"/>
    </source>
</evidence>
<dbReference type="EMBL" id="FNXT01001124">
    <property type="protein sequence ID" value="SZX72283.1"/>
    <property type="molecule type" value="Genomic_DNA"/>
</dbReference>
<dbReference type="Gene3D" id="4.10.1100.10">
    <property type="entry name" value="Transcription factor, SBP-box domain"/>
    <property type="match status" value="1"/>
</dbReference>
<reference evidence="6 7" key="1">
    <citation type="submission" date="2016-10" db="EMBL/GenBank/DDBJ databases">
        <authorList>
            <person name="Cai Z."/>
        </authorList>
    </citation>
    <scope>NUCLEOTIDE SEQUENCE [LARGE SCALE GENOMIC DNA]</scope>
</reference>
<feature type="coiled-coil region" evidence="4">
    <location>
        <begin position="260"/>
        <end position="287"/>
    </location>
</feature>
<proteinExistence type="predicted"/>
<evidence type="ECO:0000256" key="3">
    <source>
        <dbReference type="ARBA" id="ARBA00022833"/>
    </source>
</evidence>
<organism evidence="6 7">
    <name type="scientific">Tetradesmus obliquus</name>
    <name type="common">Green alga</name>
    <name type="synonym">Acutodesmus obliquus</name>
    <dbReference type="NCBI Taxonomy" id="3088"/>
    <lineage>
        <taxon>Eukaryota</taxon>
        <taxon>Viridiplantae</taxon>
        <taxon>Chlorophyta</taxon>
        <taxon>core chlorophytes</taxon>
        <taxon>Chlorophyceae</taxon>
        <taxon>CS clade</taxon>
        <taxon>Sphaeropleales</taxon>
        <taxon>Scenedesmaceae</taxon>
        <taxon>Tetradesmus</taxon>
    </lineage>
</organism>
<dbReference type="Pfam" id="PF03110">
    <property type="entry name" value="SBP"/>
    <property type="match status" value="1"/>
</dbReference>
<dbReference type="SUPFAM" id="SSF103612">
    <property type="entry name" value="SBT domain"/>
    <property type="match status" value="1"/>
</dbReference>
<evidence type="ECO:0000313" key="6">
    <source>
        <dbReference type="EMBL" id="SZX72283.1"/>
    </source>
</evidence>
<dbReference type="PROSITE" id="PS51141">
    <property type="entry name" value="ZF_SBP"/>
    <property type="match status" value="1"/>
</dbReference>
<dbReference type="PANTHER" id="PTHR31251">
    <property type="entry name" value="SQUAMOSA PROMOTER-BINDING-LIKE PROTEIN 4"/>
    <property type="match status" value="1"/>
</dbReference>
<keyword evidence="3" id="KW-0862">Zinc</keyword>
<sequence>MKASSLGKVVGCCVDLSALGKPYCLKRRVCPEHLKAAAVQCKGAGAQMWRFCQQCGRMEPLQCFEGANRSCRQGLARRRAKNASKQQAAGQKSATRCGCAQLAPAAAQHTLPHLQQQQQQREQMMTPISLAFAWQPQAGWAPAEAAAHCAMQPRQNSLLSQGSGTTANLSGEMFFSPDIASCGDTCGSLDSLVDAELEALIERELRAAAVTPCEAAAGGGYTASMMQQVPAAMPPPGAVAAPAAAGVPAMDAAAAQHAKLLSLMAEYAELSAALQQLQQDAGVLRQADSGSVTTSFFY</sequence>
<evidence type="ECO:0000256" key="4">
    <source>
        <dbReference type="SAM" id="Coils"/>
    </source>
</evidence>
<accession>A0A383W517</accession>
<dbReference type="Proteomes" id="UP000256970">
    <property type="component" value="Unassembled WGS sequence"/>
</dbReference>
<gene>
    <name evidence="6" type="ORF">BQ4739_LOCUS12473</name>
</gene>
<dbReference type="InterPro" id="IPR036893">
    <property type="entry name" value="SBP_sf"/>
</dbReference>
<dbReference type="GO" id="GO:0005634">
    <property type="term" value="C:nucleus"/>
    <property type="evidence" value="ECO:0007669"/>
    <property type="project" value="InterPro"/>
</dbReference>
<feature type="domain" description="SBP-type" evidence="5">
    <location>
        <begin position="4"/>
        <end position="85"/>
    </location>
</feature>
<dbReference type="InterPro" id="IPR004333">
    <property type="entry name" value="SBP_dom"/>
</dbReference>
<name>A0A383W517_TETOB</name>